<evidence type="ECO:0000313" key="2">
    <source>
        <dbReference type="Proteomes" id="UP000265120"/>
    </source>
</evidence>
<proteinExistence type="predicted"/>
<protein>
    <submittedName>
        <fullName evidence="1">Si:ch211-57n23.1</fullName>
    </submittedName>
</protein>
<organism evidence="1 2">
    <name type="scientific">Cynoglossus semilaevis</name>
    <name type="common">Tongue sole</name>
    <dbReference type="NCBI Taxonomy" id="244447"/>
    <lineage>
        <taxon>Eukaryota</taxon>
        <taxon>Metazoa</taxon>
        <taxon>Chordata</taxon>
        <taxon>Craniata</taxon>
        <taxon>Vertebrata</taxon>
        <taxon>Euteleostomi</taxon>
        <taxon>Actinopterygii</taxon>
        <taxon>Neopterygii</taxon>
        <taxon>Teleostei</taxon>
        <taxon>Neoteleostei</taxon>
        <taxon>Acanthomorphata</taxon>
        <taxon>Carangaria</taxon>
        <taxon>Pleuronectiformes</taxon>
        <taxon>Pleuronectoidei</taxon>
        <taxon>Cynoglossidae</taxon>
        <taxon>Cynoglossinae</taxon>
        <taxon>Cynoglossus</taxon>
    </lineage>
</organism>
<name>A0A3P8WR43_CYNSE</name>
<reference evidence="1" key="2">
    <citation type="submission" date="2025-08" db="UniProtKB">
        <authorList>
            <consortium name="Ensembl"/>
        </authorList>
    </citation>
    <scope>IDENTIFICATION</scope>
</reference>
<reference evidence="1 2" key="1">
    <citation type="journal article" date="2014" name="Nat. Genet.">
        <title>Whole-genome sequence of a flatfish provides insights into ZW sex chromosome evolution and adaptation to a benthic lifestyle.</title>
        <authorList>
            <person name="Chen S."/>
            <person name="Zhang G."/>
            <person name="Shao C."/>
            <person name="Huang Q."/>
            <person name="Liu G."/>
            <person name="Zhang P."/>
            <person name="Song W."/>
            <person name="An N."/>
            <person name="Chalopin D."/>
            <person name="Volff J.N."/>
            <person name="Hong Y."/>
            <person name="Li Q."/>
            <person name="Sha Z."/>
            <person name="Zhou H."/>
            <person name="Xie M."/>
            <person name="Yu Q."/>
            <person name="Liu Y."/>
            <person name="Xiang H."/>
            <person name="Wang N."/>
            <person name="Wu K."/>
            <person name="Yang C."/>
            <person name="Zhou Q."/>
            <person name="Liao X."/>
            <person name="Yang L."/>
            <person name="Hu Q."/>
            <person name="Zhang J."/>
            <person name="Meng L."/>
            <person name="Jin L."/>
            <person name="Tian Y."/>
            <person name="Lian J."/>
            <person name="Yang J."/>
            <person name="Miao G."/>
            <person name="Liu S."/>
            <person name="Liang Z."/>
            <person name="Yan F."/>
            <person name="Li Y."/>
            <person name="Sun B."/>
            <person name="Zhang H."/>
            <person name="Zhang J."/>
            <person name="Zhu Y."/>
            <person name="Du M."/>
            <person name="Zhao Y."/>
            <person name="Schartl M."/>
            <person name="Tang Q."/>
            <person name="Wang J."/>
        </authorList>
    </citation>
    <scope>NUCLEOTIDE SEQUENCE</scope>
</reference>
<dbReference type="FunCoup" id="A0A3P8WR43">
    <property type="interactions" value="2"/>
</dbReference>
<dbReference type="AlphaFoldDB" id="A0A3P8WR43"/>
<dbReference type="OMA" id="PICWENI"/>
<evidence type="ECO:0000313" key="1">
    <source>
        <dbReference type="Ensembl" id="ENSCSEP00000027961.1"/>
    </source>
</evidence>
<dbReference type="Ensembl" id="ENSCSET00000028336.1">
    <property type="protein sequence ID" value="ENSCSEP00000027961.1"/>
    <property type="gene ID" value="ENSCSEG00000017869.1"/>
</dbReference>
<sequence length="175" mass="19984">FEDWELGSGSSPFHLFHSFPADSPFTKETSGKPINCTQRFWLPPYSTACWENLAEPEEFAKCRLLVLQNRAALQAVSASSGVEDGGMSYDLQAREEVEGIRSDHLNVTETVQFMERVFAALEEKRKEGEEQGILTMKERLSNTRDTMDVREHTANHLETQFSVLEKNLLNMQLRL</sequence>
<dbReference type="GeneTree" id="ENSGT00940000176913"/>
<dbReference type="InParanoid" id="A0A3P8WR43"/>
<keyword evidence="2" id="KW-1185">Reference proteome</keyword>
<reference evidence="1" key="3">
    <citation type="submission" date="2025-09" db="UniProtKB">
        <authorList>
            <consortium name="Ensembl"/>
        </authorList>
    </citation>
    <scope>IDENTIFICATION</scope>
</reference>
<accession>A0A3P8WR43</accession>
<dbReference type="Proteomes" id="UP000265120">
    <property type="component" value="Chromosome 18"/>
</dbReference>